<name>A0A9N9P4Y7_9GLOM</name>
<dbReference type="GO" id="GO:0032259">
    <property type="term" value="P:methylation"/>
    <property type="evidence" value="ECO:0007669"/>
    <property type="project" value="InterPro"/>
</dbReference>
<gene>
    <name evidence="2" type="ORF">AMORRO_LOCUS17643</name>
</gene>
<dbReference type="AlphaFoldDB" id="A0A9N9P4Y7"/>
<dbReference type="GO" id="GO:0005739">
    <property type="term" value="C:mitochondrion"/>
    <property type="evidence" value="ECO:0007669"/>
    <property type="project" value="TreeGrafter"/>
</dbReference>
<accession>A0A9N9P4Y7</accession>
<protein>
    <submittedName>
        <fullName evidence="2">14217_t:CDS:1</fullName>
    </submittedName>
</protein>
<dbReference type="InterPro" id="IPR050320">
    <property type="entry name" value="N5-glutamine_MTase"/>
</dbReference>
<reference evidence="2" key="1">
    <citation type="submission" date="2021-06" db="EMBL/GenBank/DDBJ databases">
        <authorList>
            <person name="Kallberg Y."/>
            <person name="Tangrot J."/>
            <person name="Rosling A."/>
        </authorList>
    </citation>
    <scope>NUCLEOTIDE SEQUENCE</scope>
    <source>
        <strain evidence="2">CL551</strain>
    </source>
</reference>
<proteinExistence type="predicted"/>
<feature type="non-terminal residue" evidence="2">
    <location>
        <position position="180"/>
    </location>
</feature>
<organism evidence="2 3">
    <name type="scientific">Acaulospora morrowiae</name>
    <dbReference type="NCBI Taxonomy" id="94023"/>
    <lineage>
        <taxon>Eukaryota</taxon>
        <taxon>Fungi</taxon>
        <taxon>Fungi incertae sedis</taxon>
        <taxon>Mucoromycota</taxon>
        <taxon>Glomeromycotina</taxon>
        <taxon>Glomeromycetes</taxon>
        <taxon>Diversisporales</taxon>
        <taxon>Acaulosporaceae</taxon>
        <taxon>Acaulospora</taxon>
    </lineage>
</organism>
<evidence type="ECO:0000313" key="2">
    <source>
        <dbReference type="EMBL" id="CAG8785058.1"/>
    </source>
</evidence>
<evidence type="ECO:0000313" key="3">
    <source>
        <dbReference type="Proteomes" id="UP000789342"/>
    </source>
</evidence>
<dbReference type="InterPro" id="IPR029063">
    <property type="entry name" value="SAM-dependent_MTases_sf"/>
</dbReference>
<dbReference type="PROSITE" id="PS00092">
    <property type="entry name" value="N6_MTASE"/>
    <property type="match status" value="1"/>
</dbReference>
<dbReference type="Pfam" id="PF07669">
    <property type="entry name" value="Eco57I"/>
    <property type="match status" value="1"/>
</dbReference>
<evidence type="ECO:0000259" key="1">
    <source>
        <dbReference type="Pfam" id="PF07669"/>
    </source>
</evidence>
<dbReference type="InterPro" id="IPR002052">
    <property type="entry name" value="DNA_methylase_N6_adenine_CS"/>
</dbReference>
<comment type="caution">
    <text evidence="2">The sequence shown here is derived from an EMBL/GenBank/DDBJ whole genome shotgun (WGS) entry which is preliminary data.</text>
</comment>
<dbReference type="CDD" id="cd02440">
    <property type="entry name" value="AdoMet_MTases"/>
    <property type="match status" value="1"/>
</dbReference>
<keyword evidence="3" id="KW-1185">Reference proteome</keyword>
<dbReference type="OrthoDB" id="269872at2759"/>
<dbReference type="EMBL" id="CAJVPV010055892">
    <property type="protein sequence ID" value="CAG8785058.1"/>
    <property type="molecule type" value="Genomic_DNA"/>
</dbReference>
<feature type="domain" description="Type II methyltransferase M.TaqI-like" evidence="1">
    <location>
        <begin position="79"/>
        <end position="163"/>
    </location>
</feature>
<sequence length="180" mass="20809">TQPFCDLEIIVKPPVLIPRWETEEWTHRLITRLMQFFEKSYLTRLSQSSNSPFRILDICTGSGCIALSLARSLPPNSCHIHGIDISSDALSLANINLENINKKRKFENHVEFLHLDILQTPISEIKSFVQKATKYNYDEENEFNQDNGFDLIVSNPPYITHNEYATLDPDVRLWEDKCAL</sequence>
<feature type="non-terminal residue" evidence="2">
    <location>
        <position position="1"/>
    </location>
</feature>
<dbReference type="GO" id="GO:0006304">
    <property type="term" value="P:DNA modification"/>
    <property type="evidence" value="ECO:0007669"/>
    <property type="project" value="InterPro"/>
</dbReference>
<dbReference type="Proteomes" id="UP000789342">
    <property type="component" value="Unassembled WGS sequence"/>
</dbReference>
<dbReference type="Gene3D" id="3.40.50.150">
    <property type="entry name" value="Vaccinia Virus protein VP39"/>
    <property type="match status" value="1"/>
</dbReference>
<dbReference type="PANTHER" id="PTHR18895:SF74">
    <property type="entry name" value="MTRF1L RELEASE FACTOR GLUTAMINE METHYLTRANSFERASE"/>
    <property type="match status" value="1"/>
</dbReference>
<dbReference type="SUPFAM" id="SSF53335">
    <property type="entry name" value="S-adenosyl-L-methionine-dependent methyltransferases"/>
    <property type="match status" value="1"/>
</dbReference>
<dbReference type="InterPro" id="IPR011639">
    <property type="entry name" value="MethylTrfase_TaqI-like_dom"/>
</dbReference>
<dbReference type="GO" id="GO:0003676">
    <property type="term" value="F:nucleic acid binding"/>
    <property type="evidence" value="ECO:0007669"/>
    <property type="project" value="InterPro"/>
</dbReference>
<dbReference type="GO" id="GO:0008168">
    <property type="term" value="F:methyltransferase activity"/>
    <property type="evidence" value="ECO:0007669"/>
    <property type="project" value="InterPro"/>
</dbReference>
<dbReference type="PANTHER" id="PTHR18895">
    <property type="entry name" value="HEMK METHYLTRANSFERASE"/>
    <property type="match status" value="1"/>
</dbReference>